<dbReference type="Proteomes" id="UP000008075">
    <property type="component" value="Chromosome"/>
</dbReference>
<keyword evidence="2" id="KW-1185">Reference proteome</keyword>
<reference evidence="1 2" key="1">
    <citation type="journal article" date="2011" name="PLoS ONE">
        <title>The entomopathogenic bacterial endosymbionts xenorhabdus and photorhabdus: convergent lifestyles from divergent genomes.</title>
        <authorList>
            <person name="Chaston J.M."/>
            <person name="Suen G."/>
            <person name="Tucker S.L."/>
            <person name="Andersen A.W."/>
            <person name="Bhasin A."/>
            <person name="Bode E."/>
            <person name="Bode H.B."/>
            <person name="Brachmann A.O."/>
            <person name="Cowles C.E."/>
            <person name="Cowles K.N."/>
            <person name="Darby C."/>
            <person name="de Leon L."/>
            <person name="Drace K."/>
            <person name="Du Z."/>
            <person name="Givaudan A."/>
            <person name="Herbert Tran E.E."/>
            <person name="Jewell K.A."/>
            <person name="Knack J.J."/>
            <person name="Krasomil-Osterfeld K.C."/>
            <person name="Kukor R."/>
            <person name="Lanois A."/>
            <person name="Latreille P."/>
            <person name="Leimgruber N.K."/>
            <person name="Lipke C.M."/>
            <person name="Liu R."/>
            <person name="Lu X."/>
            <person name="Martens E.C."/>
            <person name="Marri P.R."/>
            <person name="Medigue C."/>
            <person name="Menard M.L."/>
            <person name="Miller N.M."/>
            <person name="Morales-Soto N."/>
            <person name="Norton S."/>
            <person name="Ogier J.C."/>
            <person name="Orchard S.S."/>
            <person name="Park D."/>
            <person name="Park Y."/>
            <person name="Qurollo B.A."/>
            <person name="Sugar D.R."/>
            <person name="Richards G.R."/>
            <person name="Rouy Z."/>
            <person name="Slominski B."/>
            <person name="Slominski K."/>
            <person name="Snyder H."/>
            <person name="Tjaden B.C."/>
            <person name="van der Hoeven R."/>
            <person name="Welch R.D."/>
            <person name="Wheeler C."/>
            <person name="Xiang B."/>
            <person name="Barbazuk B."/>
            <person name="Gaudriault S."/>
            <person name="Goodner B."/>
            <person name="Slater S.C."/>
            <person name="Forst S."/>
            <person name="Goldman B.S."/>
            <person name="Goodrich-Blair H."/>
        </authorList>
    </citation>
    <scope>NUCLEOTIDE SEQUENCE [LARGE SCALE GENOMIC DNA]</scope>
    <source>
        <strain evidence="2">ATCC 19061 / DSM 3370 / CCUG 14189 / LMG 1036 / NCIMB 9965 / AN6</strain>
    </source>
</reference>
<dbReference type="EMBL" id="FN667742">
    <property type="protein sequence ID" value="CBJ90477.1"/>
    <property type="molecule type" value="Genomic_DNA"/>
</dbReference>
<evidence type="ECO:0000313" key="2">
    <source>
        <dbReference type="Proteomes" id="UP000008075"/>
    </source>
</evidence>
<protein>
    <submittedName>
        <fullName evidence="1">Uncharacterized protein</fullName>
    </submittedName>
</protein>
<gene>
    <name evidence="1" type="ordered locus">XNC1_2418</name>
</gene>
<sequence length="39" mass="4669">MYLNRIETQYIYNNGLIIITQPNYLLYKYIADVIVVICL</sequence>
<proteinExistence type="predicted"/>
<name>D3VGP1_XENNA</name>
<evidence type="ECO:0000313" key="1">
    <source>
        <dbReference type="EMBL" id="CBJ90477.1"/>
    </source>
</evidence>
<dbReference type="AlphaFoldDB" id="D3VGP1"/>
<accession>D3VGP1</accession>
<organism evidence="1 2">
    <name type="scientific">Xenorhabdus nematophila (strain ATCC 19061 / DSM 3370 / CCUG 14189 / LMG 1036 / NCIMB 9965 / AN6)</name>
    <dbReference type="NCBI Taxonomy" id="406817"/>
    <lineage>
        <taxon>Bacteria</taxon>
        <taxon>Pseudomonadati</taxon>
        <taxon>Pseudomonadota</taxon>
        <taxon>Gammaproteobacteria</taxon>
        <taxon>Enterobacterales</taxon>
        <taxon>Morganellaceae</taxon>
        <taxon>Xenorhabdus</taxon>
    </lineage>
</organism>
<dbReference type="HOGENOM" id="CLU_3319511_0_0_6"/>
<dbReference type="KEGG" id="xne:XNC1_2418"/>
<dbReference type="STRING" id="406817.XNC1_2418"/>